<gene>
    <name evidence="7" type="ORF">GGR47_000673</name>
</gene>
<feature type="region of interest" description="Disordered" evidence="4">
    <location>
        <begin position="664"/>
        <end position="690"/>
    </location>
</feature>
<dbReference type="Pfam" id="PF00593">
    <property type="entry name" value="TonB_dep_Rec_b-barrel"/>
    <property type="match status" value="1"/>
</dbReference>
<dbReference type="InterPro" id="IPR036942">
    <property type="entry name" value="Beta-barrel_TonB_sf"/>
</dbReference>
<accession>A0AAW3TPD4</accession>
<keyword evidence="8" id="KW-1185">Reference proteome</keyword>
<comment type="caution">
    <text evidence="7">The sequence shown here is derived from an EMBL/GenBank/DDBJ whole genome shotgun (WGS) entry which is preliminary data.</text>
</comment>
<dbReference type="PANTHER" id="PTHR47234:SF1">
    <property type="entry name" value="TONB-DEPENDENT RECEPTOR"/>
    <property type="match status" value="1"/>
</dbReference>
<feature type="chain" id="PRO_5043385881" description="TonB-dependent receptor-like beta-barrel domain-containing protein" evidence="5">
    <location>
        <begin position="28"/>
        <end position="844"/>
    </location>
</feature>
<feature type="domain" description="TonB-dependent receptor-like beta-barrel" evidence="6">
    <location>
        <begin position="349"/>
        <end position="620"/>
    </location>
</feature>
<proteinExistence type="predicted"/>
<reference evidence="7 8" key="1">
    <citation type="submission" date="2020-08" db="EMBL/GenBank/DDBJ databases">
        <title>Genomic Encyclopedia of Type Strains, Phase IV (KMG-IV): sequencing the most valuable type-strain genomes for metagenomic binning, comparative biology and taxonomic classification.</title>
        <authorList>
            <person name="Goeker M."/>
        </authorList>
    </citation>
    <scope>NUCLEOTIDE SEQUENCE [LARGE SCALE GENOMIC DNA]</scope>
    <source>
        <strain evidence="7 8">DSM 15581</strain>
    </source>
</reference>
<keyword evidence="5" id="KW-0732">Signal</keyword>
<organism evidence="7 8">
    <name type="scientific">Sphingomonas aquatilis</name>
    <dbReference type="NCBI Taxonomy" id="93063"/>
    <lineage>
        <taxon>Bacteria</taxon>
        <taxon>Pseudomonadati</taxon>
        <taxon>Pseudomonadota</taxon>
        <taxon>Alphaproteobacteria</taxon>
        <taxon>Sphingomonadales</taxon>
        <taxon>Sphingomonadaceae</taxon>
        <taxon>Sphingomonas</taxon>
    </lineage>
</organism>
<dbReference type="SUPFAM" id="SSF56935">
    <property type="entry name" value="Porins"/>
    <property type="match status" value="1"/>
</dbReference>
<keyword evidence="2" id="KW-0472">Membrane</keyword>
<protein>
    <recommendedName>
        <fullName evidence="6">TonB-dependent receptor-like beta-barrel domain-containing protein</fullName>
    </recommendedName>
</protein>
<evidence type="ECO:0000256" key="4">
    <source>
        <dbReference type="SAM" id="MobiDB-lite"/>
    </source>
</evidence>
<evidence type="ECO:0000313" key="8">
    <source>
        <dbReference type="Proteomes" id="UP000528945"/>
    </source>
</evidence>
<dbReference type="Gene3D" id="2.40.170.20">
    <property type="entry name" value="TonB-dependent receptor, beta-barrel domain"/>
    <property type="match status" value="1"/>
</dbReference>
<evidence type="ECO:0000256" key="3">
    <source>
        <dbReference type="ARBA" id="ARBA00023237"/>
    </source>
</evidence>
<sequence length="844" mass="89948">MHDSRLGCLRVLAGVAMLVPGVAAAQADEGKAGDIVITGKRPRGSAIGDVEPVAVLDAGQLRTLGTNIDDILRQLKPLTTSASGADPVFLLNGRRISGYQEVQTLPPETIERTEVLPETEASRFGFPPTVRLVNFITKPHFRALAVEQSASTTTDGGGSAATLSLSPTRIDRDRRFVATIEYLHQDALPYARRPTFADPDSLFDPTGNVTGIGGASLSPTLDALAGQRVTVAPVPLDPARRGLLSAYAAAANVPRRFDMAPYGALQSNDEVKINATQAVPIGKTVTASLNLSMDAKGGSRPGGLATAVLRVPGSNPYSPFGTDVLLYRNLPEAGVLRQSGGGLQLHAGGTVQGSVKRWLWTVTGNYDRALTRFMLDQGVDLTRVQAAITAGADPFRGFAVQDVATRLTSRSRSVAETLSSNATATGPVARLPAGEARMTLIADYARTGSNGTLAGSDGTARSLTRSVRSASANVDLPIASRERGVLGAIGTLSANATLGVSSVSDYGSLLSRYLGLTWTPVSPVQVTASLNVTQNAPDIGQLTQPVVTITNVAFFDFATGTNALVTLTSGGNADLAPERRRVSTVGATWKPMKARELRLALNYIETRIDDQTVNIVRGSPALLAAFPERFRRNADGQLLTADLRPINVAFERERKLEGRINLWTPLGAAPKPPAAPAGSTAPPPPQRQRPSLYSFVTATLRLDDQVRLRPGQPVFDALDGDGVSSVQERSRFEAQGAIGGSVGAVQGGIFGLWKAPTRIRSDIPSADLRFSPRMFFSLYSTFDAAKLAPKADWTKRMTLQFTVQNLFNNRVQVRDRTGATPYAFQPSFLDWYGRVVKLSVRKLF</sequence>
<feature type="compositionally biased region" description="Pro residues" evidence="4">
    <location>
        <begin position="670"/>
        <end position="687"/>
    </location>
</feature>
<dbReference type="InterPro" id="IPR037066">
    <property type="entry name" value="Plug_dom_sf"/>
</dbReference>
<dbReference type="Proteomes" id="UP000528945">
    <property type="component" value="Unassembled WGS sequence"/>
</dbReference>
<evidence type="ECO:0000313" key="7">
    <source>
        <dbReference type="EMBL" id="MBB3874457.1"/>
    </source>
</evidence>
<evidence type="ECO:0000259" key="6">
    <source>
        <dbReference type="Pfam" id="PF00593"/>
    </source>
</evidence>
<comment type="subcellular location">
    <subcellularLocation>
        <location evidence="1">Cell outer membrane</location>
    </subcellularLocation>
</comment>
<evidence type="ECO:0000256" key="5">
    <source>
        <dbReference type="SAM" id="SignalP"/>
    </source>
</evidence>
<dbReference type="RefSeq" id="WP_244304936.1">
    <property type="nucleotide sequence ID" value="NZ_JACIDB010000001.1"/>
</dbReference>
<dbReference type="EMBL" id="JACIDB010000001">
    <property type="protein sequence ID" value="MBB3874457.1"/>
    <property type="molecule type" value="Genomic_DNA"/>
</dbReference>
<feature type="signal peptide" evidence="5">
    <location>
        <begin position="1"/>
        <end position="27"/>
    </location>
</feature>
<dbReference type="PANTHER" id="PTHR47234">
    <property type="match status" value="1"/>
</dbReference>
<dbReference type="Gene3D" id="2.170.130.10">
    <property type="entry name" value="TonB-dependent receptor, plug domain"/>
    <property type="match status" value="1"/>
</dbReference>
<dbReference type="InterPro" id="IPR000531">
    <property type="entry name" value="Beta-barrel_TonB"/>
</dbReference>
<name>A0AAW3TPD4_9SPHN</name>
<dbReference type="AlphaFoldDB" id="A0AAW3TPD4"/>
<evidence type="ECO:0000256" key="2">
    <source>
        <dbReference type="ARBA" id="ARBA00023136"/>
    </source>
</evidence>
<dbReference type="GO" id="GO:0009279">
    <property type="term" value="C:cell outer membrane"/>
    <property type="evidence" value="ECO:0007669"/>
    <property type="project" value="UniProtKB-SubCell"/>
</dbReference>
<keyword evidence="3" id="KW-0998">Cell outer membrane</keyword>
<evidence type="ECO:0000256" key="1">
    <source>
        <dbReference type="ARBA" id="ARBA00004442"/>
    </source>
</evidence>